<sequence length="172" mass="18724">MQLGGFFIWTYTFHLIRGSAAKLKALQAVVEVSKAPNNDLDASQETHLLNGQHQENVAIVVASSKSAEDTESHAVSTSTVIVSQESEHGKGNVSSWTKLTGFLHQILEELLEPPTVAAILGFLFGATTFLRNLIIGSEAPLRVIQDSIKLLGYEFPSFDLQLFRLNSTISGI</sequence>
<evidence type="ECO:0000256" key="7">
    <source>
        <dbReference type="ARBA" id="ARBA00023294"/>
    </source>
</evidence>
<dbReference type="GO" id="GO:0005789">
    <property type="term" value="C:endoplasmic reticulum membrane"/>
    <property type="evidence" value="ECO:0007669"/>
    <property type="project" value="UniProtKB-SubCell"/>
</dbReference>
<gene>
    <name evidence="10" type="ORF">POTOM_019067</name>
</gene>
<evidence type="ECO:0000313" key="11">
    <source>
        <dbReference type="Proteomes" id="UP000886885"/>
    </source>
</evidence>
<evidence type="ECO:0000256" key="1">
    <source>
        <dbReference type="ARBA" id="ARBA00004477"/>
    </source>
</evidence>
<evidence type="ECO:0000256" key="8">
    <source>
        <dbReference type="ARBA" id="ARBA00025100"/>
    </source>
</evidence>
<organism evidence="10 11">
    <name type="scientific">Populus tomentosa</name>
    <name type="common">Chinese white poplar</name>
    <dbReference type="NCBI Taxonomy" id="118781"/>
    <lineage>
        <taxon>Eukaryota</taxon>
        <taxon>Viridiplantae</taxon>
        <taxon>Streptophyta</taxon>
        <taxon>Embryophyta</taxon>
        <taxon>Tracheophyta</taxon>
        <taxon>Spermatophyta</taxon>
        <taxon>Magnoliopsida</taxon>
        <taxon>eudicotyledons</taxon>
        <taxon>Gunneridae</taxon>
        <taxon>Pentapetalae</taxon>
        <taxon>rosids</taxon>
        <taxon>fabids</taxon>
        <taxon>Malpighiales</taxon>
        <taxon>Salicaceae</taxon>
        <taxon>Saliceae</taxon>
        <taxon>Populus</taxon>
    </lineage>
</organism>
<comment type="caution">
    <text evidence="10">The sequence shown here is derived from an EMBL/GenBank/DDBJ whole genome shotgun (WGS) entry which is preliminary data.</text>
</comment>
<dbReference type="GO" id="GO:0009734">
    <property type="term" value="P:auxin-activated signaling pathway"/>
    <property type="evidence" value="ECO:0007669"/>
    <property type="project" value="UniProtKB-KW"/>
</dbReference>
<evidence type="ECO:0000256" key="4">
    <source>
        <dbReference type="ARBA" id="ARBA00022824"/>
    </source>
</evidence>
<accession>A0A8X7ZTH8</accession>
<name>A0A8X7ZTH8_POPTO</name>
<reference evidence="10" key="1">
    <citation type="journal article" date="2020" name="bioRxiv">
        <title>Hybrid origin of Populus tomentosa Carr. identified through genome sequencing and phylogenomic analysis.</title>
        <authorList>
            <person name="An X."/>
            <person name="Gao K."/>
            <person name="Chen Z."/>
            <person name="Li J."/>
            <person name="Yang X."/>
            <person name="Yang X."/>
            <person name="Zhou J."/>
            <person name="Guo T."/>
            <person name="Zhao T."/>
            <person name="Huang S."/>
            <person name="Miao D."/>
            <person name="Khan W.U."/>
            <person name="Rao P."/>
            <person name="Ye M."/>
            <person name="Lei B."/>
            <person name="Liao W."/>
            <person name="Wang J."/>
            <person name="Ji L."/>
            <person name="Li Y."/>
            <person name="Guo B."/>
            <person name="Mustafa N.S."/>
            <person name="Li S."/>
            <person name="Yun Q."/>
            <person name="Keller S.R."/>
            <person name="Mao J."/>
            <person name="Zhang R."/>
            <person name="Strauss S.H."/>
        </authorList>
    </citation>
    <scope>NUCLEOTIDE SEQUENCE</scope>
    <source>
        <strain evidence="10">GM15</strain>
        <tissue evidence="10">Leaf</tissue>
    </source>
</reference>
<protein>
    <submittedName>
        <fullName evidence="10">Uncharacterized protein</fullName>
    </submittedName>
</protein>
<keyword evidence="2" id="KW-0813">Transport</keyword>
<evidence type="ECO:0000256" key="2">
    <source>
        <dbReference type="ARBA" id="ARBA00022448"/>
    </source>
</evidence>
<keyword evidence="5" id="KW-1133">Transmembrane helix</keyword>
<evidence type="ECO:0000256" key="3">
    <source>
        <dbReference type="ARBA" id="ARBA00022692"/>
    </source>
</evidence>
<dbReference type="InterPro" id="IPR045033">
    <property type="entry name" value="PILS1/3/4/5/7"/>
</dbReference>
<proteinExistence type="inferred from homology"/>
<keyword evidence="11" id="KW-1185">Reference proteome</keyword>
<evidence type="ECO:0000313" key="10">
    <source>
        <dbReference type="EMBL" id="KAG6775589.1"/>
    </source>
</evidence>
<keyword evidence="6" id="KW-0472">Membrane</keyword>
<keyword evidence="4" id="KW-0256">Endoplasmic reticulum</keyword>
<dbReference type="EMBL" id="JAAWWB010000009">
    <property type="protein sequence ID" value="KAG6775589.1"/>
    <property type="molecule type" value="Genomic_DNA"/>
</dbReference>
<comment type="subcellular location">
    <subcellularLocation>
        <location evidence="1">Endoplasmic reticulum membrane</location>
        <topology evidence="1">Multi-pass membrane protein</topology>
    </subcellularLocation>
</comment>
<dbReference type="PANTHER" id="PTHR31651:SF3">
    <property type="entry name" value="PROTEIN PIN-LIKES 7"/>
    <property type="match status" value="1"/>
</dbReference>
<dbReference type="GO" id="GO:0080162">
    <property type="term" value="P:endoplasmic reticulum to cytosol auxin transport"/>
    <property type="evidence" value="ECO:0007669"/>
    <property type="project" value="InterPro"/>
</dbReference>
<keyword evidence="7" id="KW-0927">Auxin signaling pathway</keyword>
<evidence type="ECO:0000256" key="9">
    <source>
        <dbReference type="ARBA" id="ARBA00025752"/>
    </source>
</evidence>
<keyword evidence="3" id="KW-0812">Transmembrane</keyword>
<dbReference type="AlphaFoldDB" id="A0A8X7ZTH8"/>
<dbReference type="Proteomes" id="UP000886885">
    <property type="component" value="Chromosome 5A"/>
</dbReference>
<dbReference type="OrthoDB" id="191139at2759"/>
<dbReference type="PANTHER" id="PTHR31651">
    <property type="match status" value="1"/>
</dbReference>
<evidence type="ECO:0000256" key="6">
    <source>
        <dbReference type="ARBA" id="ARBA00023136"/>
    </source>
</evidence>
<comment type="function">
    <text evidence="8">Involved in cellular auxin homeostasis by regulating auxin metabolism. Regulates intracellular auxin accumulation at the endoplasmic reticulum and thus auxin availability for nuclear auxin signaling.</text>
</comment>
<dbReference type="InterPro" id="IPR004776">
    <property type="entry name" value="Mem_transp_PIN-like"/>
</dbReference>
<dbReference type="Pfam" id="PF03547">
    <property type="entry name" value="Mem_trans"/>
    <property type="match status" value="1"/>
</dbReference>
<evidence type="ECO:0000256" key="5">
    <source>
        <dbReference type="ARBA" id="ARBA00022989"/>
    </source>
</evidence>
<comment type="similarity">
    <text evidence="9">Belongs to the auxin efflux carrier (TC 2.A.69.2) family.</text>
</comment>